<gene>
    <name evidence="1" type="ORF">L210DRAFT_2356636</name>
</gene>
<accession>A0AAD4GCM9</accession>
<name>A0AAD4GCM9_BOLED</name>
<reference evidence="1" key="2">
    <citation type="journal article" date="2020" name="Nat. Commun.">
        <title>Large-scale genome sequencing of mycorrhizal fungi provides insights into the early evolution of symbiotic traits.</title>
        <authorList>
            <person name="Miyauchi S."/>
            <person name="Kiss E."/>
            <person name="Kuo A."/>
            <person name="Drula E."/>
            <person name="Kohler A."/>
            <person name="Sanchez-Garcia M."/>
            <person name="Morin E."/>
            <person name="Andreopoulos B."/>
            <person name="Barry K.W."/>
            <person name="Bonito G."/>
            <person name="Buee M."/>
            <person name="Carver A."/>
            <person name="Chen C."/>
            <person name="Cichocki N."/>
            <person name="Clum A."/>
            <person name="Culley D."/>
            <person name="Crous P.W."/>
            <person name="Fauchery L."/>
            <person name="Girlanda M."/>
            <person name="Hayes R.D."/>
            <person name="Keri Z."/>
            <person name="LaButti K."/>
            <person name="Lipzen A."/>
            <person name="Lombard V."/>
            <person name="Magnuson J."/>
            <person name="Maillard F."/>
            <person name="Murat C."/>
            <person name="Nolan M."/>
            <person name="Ohm R.A."/>
            <person name="Pangilinan J."/>
            <person name="Pereira M.F."/>
            <person name="Perotto S."/>
            <person name="Peter M."/>
            <person name="Pfister S."/>
            <person name="Riley R."/>
            <person name="Sitrit Y."/>
            <person name="Stielow J.B."/>
            <person name="Szollosi G."/>
            <person name="Zifcakova L."/>
            <person name="Stursova M."/>
            <person name="Spatafora J.W."/>
            <person name="Tedersoo L."/>
            <person name="Vaario L.M."/>
            <person name="Yamada A."/>
            <person name="Yan M."/>
            <person name="Wang P."/>
            <person name="Xu J."/>
            <person name="Bruns T."/>
            <person name="Baldrian P."/>
            <person name="Vilgalys R."/>
            <person name="Dunand C."/>
            <person name="Henrissat B."/>
            <person name="Grigoriev I.V."/>
            <person name="Hibbett D."/>
            <person name="Nagy L.G."/>
            <person name="Martin F.M."/>
        </authorList>
    </citation>
    <scope>NUCLEOTIDE SEQUENCE</scope>
    <source>
        <strain evidence="1">BED1</strain>
    </source>
</reference>
<dbReference type="AlphaFoldDB" id="A0AAD4GCM9"/>
<sequence length="312" mass="35705">MAMSGRQYETVPGFFTQDSPDRLGLSTRDEPILPRLGLINARPDRWLTFIAAIHSLNATATRGVQYKVFFIGRHGEGFHNVAEAKYGKKAWDECWSKLNGDGEMVWGPDPQLTPLGEQQAWDAHVAWETERRFGIPVPEKLYTSPLTRAIRTSQITFDNTIICDLGMTIVENIREQHGIHTCDKRRTRSEIHDAFPEYTFEDGFTEADLLWKPDYRETHADVDRRVTRVLDDIFQNGHEQFISITTHGGFVGGFLRVCHHRPWFLPTGGEYQDTLSEGLRNISHRQGLYRWLSRGPRWTYSGAIKGGDQAAE</sequence>
<dbReference type="GO" id="GO:0016791">
    <property type="term" value="F:phosphatase activity"/>
    <property type="evidence" value="ECO:0007669"/>
    <property type="project" value="TreeGrafter"/>
</dbReference>
<protein>
    <submittedName>
        <fullName evidence="1">Histidine phosphatase superfamily</fullName>
    </submittedName>
</protein>
<dbReference type="GO" id="GO:0005737">
    <property type="term" value="C:cytoplasm"/>
    <property type="evidence" value="ECO:0007669"/>
    <property type="project" value="TreeGrafter"/>
</dbReference>
<organism evidence="1 2">
    <name type="scientific">Boletus edulis BED1</name>
    <dbReference type="NCBI Taxonomy" id="1328754"/>
    <lineage>
        <taxon>Eukaryota</taxon>
        <taxon>Fungi</taxon>
        <taxon>Dikarya</taxon>
        <taxon>Basidiomycota</taxon>
        <taxon>Agaricomycotina</taxon>
        <taxon>Agaricomycetes</taxon>
        <taxon>Agaricomycetidae</taxon>
        <taxon>Boletales</taxon>
        <taxon>Boletineae</taxon>
        <taxon>Boletaceae</taxon>
        <taxon>Boletoideae</taxon>
        <taxon>Boletus</taxon>
    </lineage>
</organism>
<dbReference type="InterPro" id="IPR050275">
    <property type="entry name" value="PGM_Phosphatase"/>
</dbReference>
<evidence type="ECO:0000313" key="2">
    <source>
        <dbReference type="Proteomes" id="UP001194468"/>
    </source>
</evidence>
<reference evidence="1" key="1">
    <citation type="submission" date="2019-10" db="EMBL/GenBank/DDBJ databases">
        <authorList>
            <consortium name="DOE Joint Genome Institute"/>
            <person name="Kuo A."/>
            <person name="Miyauchi S."/>
            <person name="Kiss E."/>
            <person name="Drula E."/>
            <person name="Kohler A."/>
            <person name="Sanchez-Garcia M."/>
            <person name="Andreopoulos B."/>
            <person name="Barry K.W."/>
            <person name="Bonito G."/>
            <person name="Buee M."/>
            <person name="Carver A."/>
            <person name="Chen C."/>
            <person name="Cichocki N."/>
            <person name="Clum A."/>
            <person name="Culley D."/>
            <person name="Crous P.W."/>
            <person name="Fauchery L."/>
            <person name="Girlanda M."/>
            <person name="Hayes R."/>
            <person name="Keri Z."/>
            <person name="LaButti K."/>
            <person name="Lipzen A."/>
            <person name="Lombard V."/>
            <person name="Magnuson J."/>
            <person name="Maillard F."/>
            <person name="Morin E."/>
            <person name="Murat C."/>
            <person name="Nolan M."/>
            <person name="Ohm R."/>
            <person name="Pangilinan J."/>
            <person name="Pereira M."/>
            <person name="Perotto S."/>
            <person name="Peter M."/>
            <person name="Riley R."/>
            <person name="Sitrit Y."/>
            <person name="Stielow B."/>
            <person name="Szollosi G."/>
            <person name="Zifcakova L."/>
            <person name="Stursova M."/>
            <person name="Spatafora J.W."/>
            <person name="Tedersoo L."/>
            <person name="Vaario L.-M."/>
            <person name="Yamada A."/>
            <person name="Yan M."/>
            <person name="Wang P."/>
            <person name="Xu J."/>
            <person name="Bruns T."/>
            <person name="Baldrian P."/>
            <person name="Vilgalys R."/>
            <person name="Henrissat B."/>
            <person name="Grigoriev I.V."/>
            <person name="Hibbett D."/>
            <person name="Nagy L.G."/>
            <person name="Martin F.M."/>
        </authorList>
    </citation>
    <scope>NUCLEOTIDE SEQUENCE</scope>
    <source>
        <strain evidence="1">BED1</strain>
    </source>
</reference>
<dbReference type="InterPro" id="IPR013078">
    <property type="entry name" value="His_Pase_superF_clade-1"/>
</dbReference>
<evidence type="ECO:0000313" key="1">
    <source>
        <dbReference type="EMBL" id="KAF8437143.1"/>
    </source>
</evidence>
<dbReference type="CDD" id="cd07067">
    <property type="entry name" value="HP_PGM_like"/>
    <property type="match status" value="1"/>
</dbReference>
<dbReference type="Pfam" id="PF00300">
    <property type="entry name" value="His_Phos_1"/>
    <property type="match status" value="1"/>
</dbReference>
<dbReference type="Gene3D" id="3.40.50.1240">
    <property type="entry name" value="Phosphoglycerate mutase-like"/>
    <property type="match status" value="1"/>
</dbReference>
<dbReference type="EMBL" id="WHUW01000019">
    <property type="protein sequence ID" value="KAF8437143.1"/>
    <property type="molecule type" value="Genomic_DNA"/>
</dbReference>
<dbReference type="PANTHER" id="PTHR48100">
    <property type="entry name" value="BROAD-SPECIFICITY PHOSPHATASE YOR283W-RELATED"/>
    <property type="match status" value="1"/>
</dbReference>
<dbReference type="InterPro" id="IPR029033">
    <property type="entry name" value="His_PPase_superfam"/>
</dbReference>
<comment type="caution">
    <text evidence="1">The sequence shown here is derived from an EMBL/GenBank/DDBJ whole genome shotgun (WGS) entry which is preliminary data.</text>
</comment>
<proteinExistence type="predicted"/>
<dbReference type="Proteomes" id="UP001194468">
    <property type="component" value="Unassembled WGS sequence"/>
</dbReference>
<dbReference type="PANTHER" id="PTHR48100:SF1">
    <property type="entry name" value="HISTIDINE PHOSPHATASE FAMILY PROTEIN-RELATED"/>
    <property type="match status" value="1"/>
</dbReference>
<dbReference type="SUPFAM" id="SSF53254">
    <property type="entry name" value="Phosphoglycerate mutase-like"/>
    <property type="match status" value="1"/>
</dbReference>
<keyword evidence="2" id="KW-1185">Reference proteome</keyword>